<evidence type="ECO:0000259" key="2">
    <source>
        <dbReference type="Pfam" id="PF20171"/>
    </source>
</evidence>
<keyword evidence="4" id="KW-1185">Reference proteome</keyword>
<dbReference type="RefSeq" id="WP_190723954.1">
    <property type="nucleotide sequence ID" value="NZ_CP061539.1"/>
</dbReference>
<dbReference type="Pfam" id="PF20171">
    <property type="entry name" value="OpcA_G6PD_C"/>
    <property type="match status" value="1"/>
</dbReference>
<evidence type="ECO:0000313" key="3">
    <source>
        <dbReference type="EMBL" id="QNV36959.1"/>
    </source>
</evidence>
<dbReference type="PANTHER" id="PTHR38658">
    <property type="entry name" value="OXPP CYCLE PROTEIN OPCA-RELATED"/>
    <property type="match status" value="1"/>
</dbReference>
<evidence type="ECO:0000313" key="4">
    <source>
        <dbReference type="Proteomes" id="UP000516404"/>
    </source>
</evidence>
<proteinExistence type="predicted"/>
<gene>
    <name evidence="3" type="ORF">IDM49_06685</name>
</gene>
<dbReference type="InterPro" id="IPR046801">
    <property type="entry name" value="OpcA_G6PD_N"/>
</dbReference>
<dbReference type="InterPro" id="IPR046802">
    <property type="entry name" value="OpcA_G6PD_C"/>
</dbReference>
<reference evidence="3 4" key="1">
    <citation type="submission" date="2020-09" db="EMBL/GenBank/DDBJ databases">
        <title>Investigation of environmental microbes.</title>
        <authorList>
            <person name="Ou Y."/>
            <person name="Kang Q."/>
        </authorList>
    </citation>
    <scope>NUCLEOTIDE SEQUENCE [LARGE SCALE GENOMIC DNA]</scope>
    <source>
        <strain evidence="3 4">KJZ-14</strain>
    </source>
</reference>
<dbReference type="KEGG" id="rter:IDM49_06685"/>
<dbReference type="InterPro" id="IPR004555">
    <property type="entry name" value="G6PDH_assembly_OpcA"/>
</dbReference>
<dbReference type="AlphaFoldDB" id="A0A7H2BBB3"/>
<feature type="domain" description="Glucose-6-phosphate dehydrogenase assembly protein OpcA C-terminal" evidence="2">
    <location>
        <begin position="166"/>
        <end position="296"/>
    </location>
</feature>
<sequence length="327" mass="35449">MLFELKNTTASAIDKKLNQVLEDSGNTTTSRVLTLVILAEQGHSKLAVEAAQQASHEHPSRIIVHIAHEADAEDRLDAEISVGGEAGASEVIILRGYGKASRATESLISALLLPDSPIVAWWPHSVPENASEHSIGKIAQRRITDSARAQDPMMVLRQLAKTYTAGDTDLAWIRLTLWRIQLAAVLDQLPAAKVKRVSVAGSSKSPSVVLLGAWLGYKLGAGVHLTTKGADRGLYRVALEREDGKVILYRPGRSIATLTSPIGPDQQISLPVRSLAECLAEELRRLDPDKVYGEVLTQAIPAVEMVVDMNAAEVIDEVEDFTEEYDA</sequence>
<dbReference type="PANTHER" id="PTHR38658:SF1">
    <property type="entry name" value="OXPP CYCLE PROTEIN OPCA-RELATED"/>
    <property type="match status" value="1"/>
</dbReference>
<feature type="domain" description="Glucose-6-phosphate dehydrogenase assembly protein OpcA N-terminal" evidence="1">
    <location>
        <begin position="51"/>
        <end position="160"/>
    </location>
</feature>
<dbReference type="GeneID" id="96623919"/>
<evidence type="ECO:0000259" key="1">
    <source>
        <dbReference type="Pfam" id="PF10128"/>
    </source>
</evidence>
<accession>A0A7H2BBB3</accession>
<protein>
    <submittedName>
        <fullName evidence="3">Glucose-6-phosphate dehydrogenase assembly protein OpcA</fullName>
    </submittedName>
</protein>
<dbReference type="Proteomes" id="UP000516404">
    <property type="component" value="Chromosome"/>
</dbReference>
<name>A0A7H2BBB3_9MICC</name>
<dbReference type="Pfam" id="PF10128">
    <property type="entry name" value="OpcA_G6PD_assem"/>
    <property type="match status" value="1"/>
</dbReference>
<dbReference type="EMBL" id="CP061539">
    <property type="protein sequence ID" value="QNV36959.1"/>
    <property type="molecule type" value="Genomic_DNA"/>
</dbReference>
<organism evidence="3 4">
    <name type="scientific">Rothia terrae</name>
    <dbReference type="NCBI Taxonomy" id="396015"/>
    <lineage>
        <taxon>Bacteria</taxon>
        <taxon>Bacillati</taxon>
        <taxon>Actinomycetota</taxon>
        <taxon>Actinomycetes</taxon>
        <taxon>Micrococcales</taxon>
        <taxon>Micrococcaceae</taxon>
        <taxon>Rothia</taxon>
    </lineage>
</organism>